<feature type="transmembrane region" description="Helical" evidence="1">
    <location>
        <begin position="45"/>
        <end position="65"/>
    </location>
</feature>
<organism evidence="2 3">
    <name type="scientific">Alteraurantiacibacter aestuarii</name>
    <dbReference type="NCBI Taxonomy" id="650004"/>
    <lineage>
        <taxon>Bacteria</taxon>
        <taxon>Pseudomonadati</taxon>
        <taxon>Pseudomonadota</taxon>
        <taxon>Alphaproteobacteria</taxon>
        <taxon>Sphingomonadales</taxon>
        <taxon>Erythrobacteraceae</taxon>
        <taxon>Alteraurantiacibacter</taxon>
    </lineage>
</organism>
<gene>
    <name evidence="2" type="ORF">GRI32_10335</name>
</gene>
<name>A0A844ZMZ5_9SPHN</name>
<keyword evidence="3" id="KW-1185">Reference proteome</keyword>
<dbReference type="EMBL" id="WTYY01000005">
    <property type="protein sequence ID" value="MXO89138.1"/>
    <property type="molecule type" value="Genomic_DNA"/>
</dbReference>
<dbReference type="AlphaFoldDB" id="A0A844ZMZ5"/>
<accession>A0A844ZMZ5</accession>
<dbReference type="Proteomes" id="UP000435243">
    <property type="component" value="Unassembled WGS sequence"/>
</dbReference>
<evidence type="ECO:0000256" key="1">
    <source>
        <dbReference type="SAM" id="Phobius"/>
    </source>
</evidence>
<keyword evidence="1" id="KW-0472">Membrane</keyword>
<protein>
    <submittedName>
        <fullName evidence="2">Uncharacterized protein</fullName>
    </submittedName>
</protein>
<reference evidence="2 3" key="1">
    <citation type="submission" date="2019-12" db="EMBL/GenBank/DDBJ databases">
        <title>Genomic-based taxomic classification of the family Erythrobacteraceae.</title>
        <authorList>
            <person name="Xu L."/>
        </authorList>
    </citation>
    <scope>NUCLEOTIDE SEQUENCE [LARGE SCALE GENOMIC DNA]</scope>
    <source>
        <strain evidence="2 3">JCM 16339</strain>
    </source>
</reference>
<keyword evidence="1" id="KW-1133">Transmembrane helix</keyword>
<evidence type="ECO:0000313" key="2">
    <source>
        <dbReference type="EMBL" id="MXO89138.1"/>
    </source>
</evidence>
<keyword evidence="1" id="KW-0812">Transmembrane</keyword>
<proteinExistence type="predicted"/>
<dbReference type="RefSeq" id="WP_160591956.1">
    <property type="nucleotide sequence ID" value="NZ_BAAAFP010000001.1"/>
</dbReference>
<sequence>MAKALLWSLCTYLVLKFLQYFFVARPGFGTAEPTFRDKLLRGEPLLFIVACALAVPAALWSTWYFQRGFERGLEHSADCFGRVGALQSLGELEREFDPLRVSRGVQAARQSVFQAEEWLELTPDDAEKLMADKLNFYTRRYSTLSRQGDRREIRALAAAIERCLSEPLIDF</sequence>
<comment type="caution">
    <text evidence="2">The sequence shown here is derived from an EMBL/GenBank/DDBJ whole genome shotgun (WGS) entry which is preliminary data.</text>
</comment>
<evidence type="ECO:0000313" key="3">
    <source>
        <dbReference type="Proteomes" id="UP000435243"/>
    </source>
</evidence>